<feature type="compositionally biased region" description="Low complexity" evidence="1">
    <location>
        <begin position="285"/>
        <end position="314"/>
    </location>
</feature>
<feature type="chain" id="PRO_5010745616" evidence="2">
    <location>
        <begin position="21"/>
        <end position="339"/>
    </location>
</feature>
<reference evidence="4" key="1">
    <citation type="submission" date="2025-08" db="UniProtKB">
        <authorList>
            <consortium name="RefSeq"/>
        </authorList>
    </citation>
    <scope>IDENTIFICATION</scope>
    <source>
        <tissue evidence="4">Entire body</tissue>
    </source>
</reference>
<sequence>MIWSLKLICCTIFIQNSAYGFPAYVPEWNNYPSSGWNPSDWMYNYGAPSVNDHHFEHDHDHDHEKDHHHVNQQQIIIHDSVPTTLTAKESYRDSNGNVIQDMITHITTTGFDYSNESIPDDNAVTVKKIKRNQPMFKTKSTNNKKNRMKNTKRNNGKRKRINSSNTKKSSPLKQRRKTTSTSSKRKLSDINKKLYRSRNRFCEFDELCRYQQLQPIRRRPYFDYDYYNSLPFRYNRFRYRDPLPYNSQLEDDDYYDYIENLNKDSDQRPAKQQTSSESNSDETIESSSTTTEQSTTSTDMSTTTVSTTTNNATGYGYGPSNGNENISTRILTIRKLVVV</sequence>
<dbReference type="RefSeq" id="XP_018326987.1">
    <property type="nucleotide sequence ID" value="XM_018471485.1"/>
</dbReference>
<evidence type="ECO:0000313" key="4">
    <source>
        <dbReference type="RefSeq" id="XP_018326987.1"/>
    </source>
</evidence>
<protein>
    <submittedName>
        <fullName evidence="4">Uncharacterized protein LOC108738196 isoform X1</fullName>
    </submittedName>
</protein>
<evidence type="ECO:0000313" key="3">
    <source>
        <dbReference type="Proteomes" id="UP000192223"/>
    </source>
</evidence>
<keyword evidence="2" id="KW-0732">Signal</keyword>
<dbReference type="KEGG" id="apln:108738196"/>
<evidence type="ECO:0000256" key="2">
    <source>
        <dbReference type="SAM" id="SignalP"/>
    </source>
</evidence>
<gene>
    <name evidence="4" type="primary">LOC108738196</name>
</gene>
<feature type="region of interest" description="Disordered" evidence="1">
    <location>
        <begin position="134"/>
        <end position="190"/>
    </location>
</feature>
<dbReference type="GeneID" id="108738196"/>
<dbReference type="InParanoid" id="A0A1W4X2I2"/>
<dbReference type="Proteomes" id="UP000192223">
    <property type="component" value="Unplaced"/>
</dbReference>
<feature type="signal peptide" evidence="2">
    <location>
        <begin position="1"/>
        <end position="20"/>
    </location>
</feature>
<organism evidence="3 4">
    <name type="scientific">Agrilus planipennis</name>
    <name type="common">Emerald ash borer</name>
    <name type="synonym">Agrilus marcopoli</name>
    <dbReference type="NCBI Taxonomy" id="224129"/>
    <lineage>
        <taxon>Eukaryota</taxon>
        <taxon>Metazoa</taxon>
        <taxon>Ecdysozoa</taxon>
        <taxon>Arthropoda</taxon>
        <taxon>Hexapoda</taxon>
        <taxon>Insecta</taxon>
        <taxon>Pterygota</taxon>
        <taxon>Neoptera</taxon>
        <taxon>Endopterygota</taxon>
        <taxon>Coleoptera</taxon>
        <taxon>Polyphaga</taxon>
        <taxon>Elateriformia</taxon>
        <taxon>Buprestoidea</taxon>
        <taxon>Buprestidae</taxon>
        <taxon>Agrilinae</taxon>
        <taxon>Agrilus</taxon>
    </lineage>
</organism>
<feature type="compositionally biased region" description="Basic residues" evidence="1">
    <location>
        <begin position="142"/>
        <end position="161"/>
    </location>
</feature>
<accession>A0A1W4X2I2</accession>
<dbReference type="AlphaFoldDB" id="A0A1W4X2I2"/>
<keyword evidence="3" id="KW-1185">Reference proteome</keyword>
<proteinExistence type="predicted"/>
<feature type="region of interest" description="Disordered" evidence="1">
    <location>
        <begin position="263"/>
        <end position="325"/>
    </location>
</feature>
<name>A0A1W4X2I2_AGRPL</name>
<evidence type="ECO:0000256" key="1">
    <source>
        <dbReference type="SAM" id="MobiDB-lite"/>
    </source>
</evidence>